<name>A0A166AQK5_9HYPH</name>
<evidence type="ECO:0000256" key="1">
    <source>
        <dbReference type="ARBA" id="ARBA00004613"/>
    </source>
</evidence>
<comment type="caution">
    <text evidence="3">The sequence shown here is derived from an EMBL/GenBank/DDBJ whole genome shotgun (WGS) entry which is preliminary data.</text>
</comment>
<dbReference type="EMBL" id="LMCB01000004">
    <property type="protein sequence ID" value="KZL21428.1"/>
    <property type="molecule type" value="Genomic_DNA"/>
</dbReference>
<dbReference type="RefSeq" id="WP_244271357.1">
    <property type="nucleotide sequence ID" value="NZ_FOFM01000005.1"/>
</dbReference>
<gene>
    <name evidence="3" type="ORF">PsAD2_00722</name>
</gene>
<dbReference type="SUPFAM" id="SSF51120">
    <property type="entry name" value="beta-Roll"/>
    <property type="match status" value="1"/>
</dbReference>
<evidence type="ECO:0000313" key="4">
    <source>
        <dbReference type="Proteomes" id="UP000076577"/>
    </source>
</evidence>
<dbReference type="InterPro" id="IPR029058">
    <property type="entry name" value="AB_hydrolase_fold"/>
</dbReference>
<dbReference type="GO" id="GO:0005509">
    <property type="term" value="F:calcium ion binding"/>
    <property type="evidence" value="ECO:0007669"/>
    <property type="project" value="InterPro"/>
</dbReference>
<organism evidence="3 4">
    <name type="scientific">Pseudovibrio axinellae</name>
    <dbReference type="NCBI Taxonomy" id="989403"/>
    <lineage>
        <taxon>Bacteria</taxon>
        <taxon>Pseudomonadati</taxon>
        <taxon>Pseudomonadota</taxon>
        <taxon>Alphaproteobacteria</taxon>
        <taxon>Hyphomicrobiales</taxon>
        <taxon>Stappiaceae</taxon>
        <taxon>Pseudovibrio</taxon>
    </lineage>
</organism>
<dbReference type="GO" id="GO:0004806">
    <property type="term" value="F:triacylglycerol lipase activity"/>
    <property type="evidence" value="ECO:0007669"/>
    <property type="project" value="UniProtKB-EC"/>
</dbReference>
<keyword evidence="2" id="KW-0964">Secreted</keyword>
<dbReference type="SUPFAM" id="SSF53474">
    <property type="entry name" value="alpha/beta-Hydrolases"/>
    <property type="match status" value="1"/>
</dbReference>
<dbReference type="PANTHER" id="PTHR38340">
    <property type="entry name" value="S-LAYER PROTEIN"/>
    <property type="match status" value="1"/>
</dbReference>
<dbReference type="PANTHER" id="PTHR38340:SF1">
    <property type="entry name" value="S-LAYER PROTEIN"/>
    <property type="match status" value="1"/>
</dbReference>
<dbReference type="STRING" id="989403.SAMN05421798_105345"/>
<dbReference type="InterPro" id="IPR001343">
    <property type="entry name" value="Hemolysn_Ca-bd"/>
</dbReference>
<accession>A0A166AQK5</accession>
<reference evidence="3 4" key="1">
    <citation type="journal article" date="2016" name="Front. Microbiol.">
        <title>Comparative Genomic Analysis Reveals a Diverse Repertoire of Genes Involved in Prokaryote-Eukaryote Interactions within the Pseudovibrio Genus.</title>
        <authorList>
            <person name="Romano S."/>
            <person name="Fernandez-Guerra A."/>
            <person name="Reen F.J."/>
            <person name="Glockner F.O."/>
            <person name="Crowley S.P."/>
            <person name="O'Sullivan O."/>
            <person name="Cotter P.D."/>
            <person name="Adams C."/>
            <person name="Dobson A.D."/>
            <person name="O'Gara F."/>
        </authorList>
    </citation>
    <scope>NUCLEOTIDE SEQUENCE [LARGE SCALE GENOMIC DNA]</scope>
    <source>
        <strain evidence="3 4">Ad2</strain>
    </source>
</reference>
<keyword evidence="4" id="KW-1185">Reference proteome</keyword>
<dbReference type="Proteomes" id="UP000076577">
    <property type="component" value="Unassembled WGS sequence"/>
</dbReference>
<evidence type="ECO:0000313" key="3">
    <source>
        <dbReference type="EMBL" id="KZL21428.1"/>
    </source>
</evidence>
<dbReference type="PROSITE" id="PS00330">
    <property type="entry name" value="HEMOLYSIN_CALCIUM"/>
    <property type="match status" value="2"/>
</dbReference>
<protein>
    <submittedName>
        <fullName evidence="3">Lipase</fullName>
        <ecNumber evidence="3">3.1.1.3</ecNumber>
    </submittedName>
</protein>
<dbReference type="Gene3D" id="2.150.10.10">
    <property type="entry name" value="Serralysin-like metalloprotease, C-terminal"/>
    <property type="match status" value="1"/>
</dbReference>
<comment type="subcellular location">
    <subcellularLocation>
        <location evidence="1">Secreted</location>
    </subcellularLocation>
</comment>
<keyword evidence="3" id="KW-0378">Hydrolase</keyword>
<dbReference type="AlphaFoldDB" id="A0A166AQK5"/>
<proteinExistence type="predicted"/>
<evidence type="ECO:0000256" key="2">
    <source>
        <dbReference type="ARBA" id="ARBA00022525"/>
    </source>
</evidence>
<dbReference type="InterPro" id="IPR050557">
    <property type="entry name" value="RTX_toxin/Mannuronan_C5-epim"/>
</dbReference>
<dbReference type="GO" id="GO:0005576">
    <property type="term" value="C:extracellular region"/>
    <property type="evidence" value="ECO:0007669"/>
    <property type="project" value="UniProtKB-SubCell"/>
</dbReference>
<dbReference type="PRINTS" id="PR00313">
    <property type="entry name" value="CABNDNGRPT"/>
</dbReference>
<dbReference type="Pfam" id="PF00353">
    <property type="entry name" value="HemolysinCabind"/>
    <property type="match status" value="1"/>
</dbReference>
<dbReference type="InterPro" id="IPR011049">
    <property type="entry name" value="Serralysin-like_metalloprot_C"/>
</dbReference>
<dbReference type="PATRIC" id="fig|989403.3.peg.766"/>
<dbReference type="EC" id="3.1.1.3" evidence="3"/>
<dbReference type="Gene3D" id="3.40.50.1820">
    <property type="entry name" value="alpha/beta hydrolase"/>
    <property type="match status" value="1"/>
</dbReference>
<dbReference type="InterPro" id="IPR018511">
    <property type="entry name" value="Hemolysin-typ_Ca-bd_CS"/>
</dbReference>
<sequence length="510" mass="54850">MSLFEYKGSEAVELVSDALDLMLYSYHGLDDALGSAYQENGFSLATLVGAMWGTEDAEGLLNGESEQAARDKIEEKGWTVLTADDLGYEEAQVDHNGTFQGETFEFKDAQADVLAKYDEEGNITQVALAFRGTTGTLDNIISDSIGDVIDYLEFFQDEPHYVEEAFGGLLSALKDFMIAHGLEGNDLIVTGHSLGGGAVANMAERSNAWLDGFFVDANYLAFASHYTPEDGASVLDSGAELLSFDLENDPVPSVISSDGLDVTGNDTDYGYDTSNIVIFNDWYDTILYQDGGGILNLPSWSAHLPFNYSTAFNVISASSFYGEMTRDSLVVISGLSDQKRDDTWVEDLPIFLDPTGHYGQSAYILGSEKDDLLRGNSGDDGLEGFAGNDHLRGEDGNDRLLGGAGDDILEGGDGDDVLHDGQGADFLIGGDGADTFCFVDDGQLDVIDDFDVGEDVIDLSAAGVTSFAELEIDASILGGWVSISYGDDVLDVDTAWLFTRNLSESDFIFA</sequence>